<dbReference type="SUPFAM" id="SSF56672">
    <property type="entry name" value="DNA/RNA polymerases"/>
    <property type="match status" value="1"/>
</dbReference>
<protein>
    <recommendedName>
        <fullName evidence="1">Reverse transcriptase domain-containing protein</fullName>
    </recommendedName>
</protein>
<evidence type="ECO:0000313" key="3">
    <source>
        <dbReference type="Proteomes" id="UP001164929"/>
    </source>
</evidence>
<dbReference type="Proteomes" id="UP001164929">
    <property type="component" value="Chromosome 9"/>
</dbReference>
<evidence type="ECO:0000313" key="2">
    <source>
        <dbReference type="EMBL" id="KAJ6984027.1"/>
    </source>
</evidence>
<dbReference type="InterPro" id="IPR000477">
    <property type="entry name" value="RT_dom"/>
</dbReference>
<sequence length="660" mass="75200">MPGRSISDAILLTQELMHNYHHKTGPARCALKIDLKKAFDTVSLEFILAGLQAIALPPNLISWIKTCITTVHYTININGELHGFFQSTRGIRQGDPLSPYLFVLAMEGLSGVIRQTINHSNFQYHWRCNSTNITHLCFADDLMMFCHADVHSIGVLKSSLDRFSSLSSLQINLAKSSLYLSGIDTTLRNCIADSIGIQETNLPVKYLGVPLISTRLTHTDCIPLVERIIARIKLWTSSSLTYAGRLQLIKSVLFSIQVYWSSIFILPCATIQKLESILAGFLWRGTSLSSAGAKVAWHAICYPEQEGGLGVKQLKIWNQAATLKHIWNLLTNKNTVWTSWIHAVLLRGKSFWQIPMPSNPSWTWRKILQSRDLCRGWFTVNIGNGSSTFLWYDYWLPGGKRLIDMHTLRTLTATGLPWNARVSSIITKGHWNFPLHTTELHASWQTIVSLPQPQHEDHCVWKGNSSGDFSIKSAWDLLRDKRPATNIHLLLWFKDHIPRQSFILWLAALGRLRTMDRLHSAGIIRNRTCILCGIQTETHAHLFFDCPTSQTVWRTVNARANIYWPCCTWPNILHWGSTNYSRKDDITHLIACFLLSSTVYILWFERNKRVFNNQYQTATNIAEEVFQQVRTQLTTMQFAGHIPTAICNIWGIIQDHNTTA</sequence>
<comment type="caution">
    <text evidence="2">The sequence shown here is derived from an EMBL/GenBank/DDBJ whole genome shotgun (WGS) entry which is preliminary data.</text>
</comment>
<dbReference type="PANTHER" id="PTHR33116">
    <property type="entry name" value="REVERSE TRANSCRIPTASE ZINC-BINDING DOMAIN-CONTAINING PROTEIN-RELATED-RELATED"/>
    <property type="match status" value="1"/>
</dbReference>
<keyword evidence="3" id="KW-1185">Reference proteome</keyword>
<evidence type="ECO:0000259" key="1">
    <source>
        <dbReference type="PROSITE" id="PS50878"/>
    </source>
</evidence>
<dbReference type="PANTHER" id="PTHR33116:SF84">
    <property type="entry name" value="RNA-DIRECTED DNA POLYMERASE"/>
    <property type="match status" value="1"/>
</dbReference>
<name>A0AAD6MEU7_9ROSI</name>
<dbReference type="EMBL" id="JAQIZT010000009">
    <property type="protein sequence ID" value="KAJ6984027.1"/>
    <property type="molecule type" value="Genomic_DNA"/>
</dbReference>
<dbReference type="CDD" id="cd01650">
    <property type="entry name" value="RT_nLTR_like"/>
    <property type="match status" value="1"/>
</dbReference>
<dbReference type="PROSITE" id="PS50878">
    <property type="entry name" value="RT_POL"/>
    <property type="match status" value="1"/>
</dbReference>
<proteinExistence type="predicted"/>
<organism evidence="2 3">
    <name type="scientific">Populus alba x Populus x berolinensis</name>
    <dbReference type="NCBI Taxonomy" id="444605"/>
    <lineage>
        <taxon>Eukaryota</taxon>
        <taxon>Viridiplantae</taxon>
        <taxon>Streptophyta</taxon>
        <taxon>Embryophyta</taxon>
        <taxon>Tracheophyta</taxon>
        <taxon>Spermatophyta</taxon>
        <taxon>Magnoliopsida</taxon>
        <taxon>eudicotyledons</taxon>
        <taxon>Gunneridae</taxon>
        <taxon>Pentapetalae</taxon>
        <taxon>rosids</taxon>
        <taxon>fabids</taxon>
        <taxon>Malpighiales</taxon>
        <taxon>Salicaceae</taxon>
        <taxon>Saliceae</taxon>
        <taxon>Populus</taxon>
    </lineage>
</organism>
<accession>A0AAD6MEU7</accession>
<dbReference type="Pfam" id="PF00078">
    <property type="entry name" value="RVT_1"/>
    <property type="match status" value="1"/>
</dbReference>
<dbReference type="AlphaFoldDB" id="A0AAD6MEU7"/>
<dbReference type="InterPro" id="IPR043502">
    <property type="entry name" value="DNA/RNA_pol_sf"/>
</dbReference>
<dbReference type="InterPro" id="IPR026960">
    <property type="entry name" value="RVT-Znf"/>
</dbReference>
<feature type="domain" description="Reverse transcriptase" evidence="1">
    <location>
        <begin position="1"/>
        <end position="211"/>
    </location>
</feature>
<dbReference type="Pfam" id="PF13966">
    <property type="entry name" value="zf-RVT"/>
    <property type="match status" value="1"/>
</dbReference>
<gene>
    <name evidence="2" type="ORF">NC653_022292</name>
</gene>
<reference evidence="2" key="1">
    <citation type="journal article" date="2023" name="Mol. Ecol. Resour.">
        <title>Chromosome-level genome assembly of a triploid poplar Populus alba 'Berolinensis'.</title>
        <authorList>
            <person name="Chen S."/>
            <person name="Yu Y."/>
            <person name="Wang X."/>
            <person name="Wang S."/>
            <person name="Zhang T."/>
            <person name="Zhou Y."/>
            <person name="He R."/>
            <person name="Meng N."/>
            <person name="Wang Y."/>
            <person name="Liu W."/>
            <person name="Liu Z."/>
            <person name="Liu J."/>
            <person name="Guo Q."/>
            <person name="Huang H."/>
            <person name="Sederoff R.R."/>
            <person name="Wang G."/>
            <person name="Qu G."/>
            <person name="Chen S."/>
        </authorList>
    </citation>
    <scope>NUCLEOTIDE SEQUENCE</scope>
    <source>
        <strain evidence="2">SC-2020</strain>
    </source>
</reference>